<name>A0A365Y8J8_9MICC</name>
<sequence>MDSAARRIWATQQFAQLLANEEAQRHLMTYGWVEGMPVIFADLQDQVEEIMGFVSVHGRAVLLAVGIQEYHELQLWHITIPSPIFARVPPLPSGTILEQLCTKQAQNRLRPFRVSFWAHSAVIHEIPCFVRNDMRRVDQLTATSDS</sequence>
<gene>
    <name evidence="1" type="ORF">C1H84_16690</name>
</gene>
<dbReference type="RefSeq" id="WP_113608030.1">
    <property type="nucleotide sequence ID" value="NZ_POAF01000011.1"/>
</dbReference>
<dbReference type="AlphaFoldDB" id="A0A365Y8J8"/>
<protein>
    <submittedName>
        <fullName evidence="1">Uncharacterized protein</fullName>
    </submittedName>
</protein>
<proteinExistence type="predicted"/>
<dbReference type="Proteomes" id="UP000252167">
    <property type="component" value="Unassembled WGS sequence"/>
</dbReference>
<evidence type="ECO:0000313" key="1">
    <source>
        <dbReference type="EMBL" id="RBL98878.1"/>
    </source>
</evidence>
<dbReference type="EMBL" id="POAF01000011">
    <property type="protein sequence ID" value="RBL98878.1"/>
    <property type="molecule type" value="Genomic_DNA"/>
</dbReference>
<comment type="caution">
    <text evidence="1">The sequence shown here is derived from an EMBL/GenBank/DDBJ whole genome shotgun (WGS) entry which is preliminary data.</text>
</comment>
<organism evidence="1 2">
    <name type="scientific">Glutamicibacter soli</name>
    <dbReference type="NCBI Taxonomy" id="453836"/>
    <lineage>
        <taxon>Bacteria</taxon>
        <taxon>Bacillati</taxon>
        <taxon>Actinomycetota</taxon>
        <taxon>Actinomycetes</taxon>
        <taxon>Micrococcales</taxon>
        <taxon>Micrococcaceae</taxon>
        <taxon>Glutamicibacter</taxon>
    </lineage>
</organism>
<accession>A0A365Y8J8</accession>
<evidence type="ECO:0000313" key="2">
    <source>
        <dbReference type="Proteomes" id="UP000252167"/>
    </source>
</evidence>
<keyword evidence="2" id="KW-1185">Reference proteome</keyword>
<reference evidence="1 2" key="1">
    <citation type="submission" date="2018-01" db="EMBL/GenBank/DDBJ databases">
        <title>Glutamicibacter soli strain NHPC-3 Whole genome sequence and assembly.</title>
        <authorList>
            <person name="Choudhury P."/>
            <person name="Gupta D."/>
            <person name="Sengupta K."/>
            <person name="Jawed A."/>
            <person name="Sultana N."/>
            <person name="Saha P."/>
        </authorList>
    </citation>
    <scope>NUCLEOTIDE SEQUENCE [LARGE SCALE GENOMIC DNA]</scope>
    <source>
        <strain evidence="1 2">NHPC-3</strain>
    </source>
</reference>